<reference evidence="2 3" key="1">
    <citation type="journal article" date="2011" name="Stand. Genomic Sci.">
        <title>Complete genome sequence of Thermomonospora curvata type strain (B9).</title>
        <authorList>
            <person name="Chertkov O."/>
            <person name="Sikorski J."/>
            <person name="Nolan M."/>
            <person name="Lapidus A."/>
            <person name="Lucas S."/>
            <person name="Del Rio T.G."/>
            <person name="Tice H."/>
            <person name="Cheng J.F."/>
            <person name="Goodwin L."/>
            <person name="Pitluck S."/>
            <person name="Liolios K."/>
            <person name="Ivanova N."/>
            <person name="Mavromatis K."/>
            <person name="Mikhailova N."/>
            <person name="Ovchinnikova G."/>
            <person name="Pati A."/>
            <person name="Chen A."/>
            <person name="Palaniappan K."/>
            <person name="Djao O.D."/>
            <person name="Land M."/>
            <person name="Hauser L."/>
            <person name="Chang Y.J."/>
            <person name="Jeffries C.D."/>
            <person name="Brettin T."/>
            <person name="Han C."/>
            <person name="Detter J.C."/>
            <person name="Rohde M."/>
            <person name="Goker M."/>
            <person name="Woyke T."/>
            <person name="Bristow J."/>
            <person name="Eisen J.A."/>
            <person name="Markowitz V."/>
            <person name="Hugenholtz P."/>
            <person name="Klenk H.P."/>
            <person name="Kyrpides N.C."/>
        </authorList>
    </citation>
    <scope>NUCLEOTIDE SEQUENCE [LARGE SCALE GENOMIC DNA]</scope>
    <source>
        <strain evidence="3">ATCC 19995 / DSM 43183 / JCM 3096 / KCTC 9072 / NBRC 15933 / NCIMB 10081 / Henssen B9</strain>
    </source>
</reference>
<keyword evidence="1" id="KW-0812">Transmembrane</keyword>
<dbReference type="KEGG" id="tcu:Tcur_0082"/>
<dbReference type="eggNOG" id="ENOG502ZY04">
    <property type="taxonomic scope" value="Bacteria"/>
</dbReference>
<dbReference type="EMBL" id="CP001738">
    <property type="protein sequence ID" value="ACY95690.1"/>
    <property type="molecule type" value="Genomic_DNA"/>
</dbReference>
<feature type="transmembrane region" description="Helical" evidence="1">
    <location>
        <begin position="89"/>
        <end position="109"/>
    </location>
</feature>
<dbReference type="Proteomes" id="UP000001918">
    <property type="component" value="Chromosome"/>
</dbReference>
<evidence type="ECO:0000313" key="2">
    <source>
        <dbReference type="EMBL" id="ACY95690.1"/>
    </source>
</evidence>
<evidence type="ECO:0000313" key="3">
    <source>
        <dbReference type="Proteomes" id="UP000001918"/>
    </source>
</evidence>
<accession>D1ADI0</accession>
<keyword evidence="1" id="KW-1133">Transmembrane helix</keyword>
<keyword evidence="1" id="KW-0472">Membrane</keyword>
<feature type="transmembrane region" description="Helical" evidence="1">
    <location>
        <begin position="32"/>
        <end position="51"/>
    </location>
</feature>
<dbReference type="AlphaFoldDB" id="D1ADI0"/>
<keyword evidence="3" id="KW-1185">Reference proteome</keyword>
<feature type="transmembrane region" description="Helical" evidence="1">
    <location>
        <begin position="57"/>
        <end position="77"/>
    </location>
</feature>
<name>D1ADI0_THECD</name>
<dbReference type="HOGENOM" id="CLU_133836_0_0_11"/>
<sequence>MVMPNIDAEAAGAALTRAETLQRRVRRRSRWYVRYLQIYGAGAFVATLLLGLGPRGVAASVAVWGAVVAALSAYAVRQPVSRHGFARRHAMIIASWAVLYAAVLMPGVLWFEGELLWWLPGAVVVSLPAFLGARLEGRR</sequence>
<proteinExistence type="predicted"/>
<protein>
    <submittedName>
        <fullName evidence="2">Uncharacterized protein</fullName>
    </submittedName>
</protein>
<gene>
    <name evidence="2" type="ordered locus">Tcur_0082</name>
</gene>
<evidence type="ECO:0000256" key="1">
    <source>
        <dbReference type="SAM" id="Phobius"/>
    </source>
</evidence>
<feature type="transmembrane region" description="Helical" evidence="1">
    <location>
        <begin position="115"/>
        <end position="133"/>
    </location>
</feature>
<organism evidence="2 3">
    <name type="scientific">Thermomonospora curvata (strain ATCC 19995 / DSM 43183 / JCM 3096 / KCTC 9072 / NBRC 15933 / NCIMB 10081 / Henssen B9)</name>
    <dbReference type="NCBI Taxonomy" id="471852"/>
    <lineage>
        <taxon>Bacteria</taxon>
        <taxon>Bacillati</taxon>
        <taxon>Actinomycetota</taxon>
        <taxon>Actinomycetes</taxon>
        <taxon>Streptosporangiales</taxon>
        <taxon>Thermomonosporaceae</taxon>
        <taxon>Thermomonospora</taxon>
    </lineage>
</organism>